<accession>A0A511ME94</accession>
<dbReference type="Proteomes" id="UP000321424">
    <property type="component" value="Unassembled WGS sequence"/>
</dbReference>
<dbReference type="InterPro" id="IPR046268">
    <property type="entry name" value="DUF6301"/>
</dbReference>
<dbReference type="RefSeq" id="WP_147131922.1">
    <property type="nucleotide sequence ID" value="NZ_BJXA01000020.1"/>
</dbReference>
<evidence type="ECO:0000313" key="2">
    <source>
        <dbReference type="Proteomes" id="UP000321424"/>
    </source>
</evidence>
<dbReference type="AlphaFoldDB" id="A0A511ME94"/>
<sequence>MADFGSGSDAFDAGWRTNSDGEIVELATTLRSLVWSWRMDDLMSLLVVFPWHDPIIESPDWARFDAGLGAGTCDVLGRNKDAERIEVAVTTLSADNTAGRDEVRKTFDHMTAVLTGPLGEPSQRIADAIPEIRWTGEETTLLLTDLSLMVRLCLVTNTWLVEYDETNGLQGQSTT</sequence>
<organism evidence="1 2">
    <name type="scientific">Nocardia ninae NBRC 108245</name>
    <dbReference type="NCBI Taxonomy" id="1210091"/>
    <lineage>
        <taxon>Bacteria</taxon>
        <taxon>Bacillati</taxon>
        <taxon>Actinomycetota</taxon>
        <taxon>Actinomycetes</taxon>
        <taxon>Mycobacteriales</taxon>
        <taxon>Nocardiaceae</taxon>
        <taxon>Nocardia</taxon>
    </lineage>
</organism>
<dbReference type="OrthoDB" id="4565671at2"/>
<name>A0A511ME94_9NOCA</name>
<proteinExistence type="predicted"/>
<keyword evidence="2" id="KW-1185">Reference proteome</keyword>
<dbReference type="Pfam" id="PF19818">
    <property type="entry name" value="DUF6301"/>
    <property type="match status" value="1"/>
</dbReference>
<dbReference type="EMBL" id="BJXA01000020">
    <property type="protein sequence ID" value="GEM38952.1"/>
    <property type="molecule type" value="Genomic_DNA"/>
</dbReference>
<evidence type="ECO:0000313" key="1">
    <source>
        <dbReference type="EMBL" id="GEM38952.1"/>
    </source>
</evidence>
<protein>
    <submittedName>
        <fullName evidence="1">Uncharacterized protein</fullName>
    </submittedName>
</protein>
<comment type="caution">
    <text evidence="1">The sequence shown here is derived from an EMBL/GenBank/DDBJ whole genome shotgun (WGS) entry which is preliminary data.</text>
</comment>
<reference evidence="1 2" key="1">
    <citation type="submission" date="2019-07" db="EMBL/GenBank/DDBJ databases">
        <title>Whole genome shotgun sequence of Nocardia ninae NBRC 108245.</title>
        <authorList>
            <person name="Hosoyama A."/>
            <person name="Uohara A."/>
            <person name="Ohji S."/>
            <person name="Ichikawa N."/>
        </authorList>
    </citation>
    <scope>NUCLEOTIDE SEQUENCE [LARGE SCALE GENOMIC DNA]</scope>
    <source>
        <strain evidence="1 2">NBRC 108245</strain>
    </source>
</reference>
<gene>
    <name evidence="1" type="ORF">NN4_34710</name>
</gene>